<dbReference type="InterPro" id="IPR036259">
    <property type="entry name" value="MFS_trans_sf"/>
</dbReference>
<evidence type="ECO:0000256" key="5">
    <source>
        <dbReference type="SAM" id="Phobius"/>
    </source>
</evidence>
<dbReference type="Gene3D" id="1.20.1250.20">
    <property type="entry name" value="MFS general substrate transporter like domains"/>
    <property type="match status" value="1"/>
</dbReference>
<feature type="transmembrane region" description="Helical" evidence="5">
    <location>
        <begin position="242"/>
        <end position="263"/>
    </location>
</feature>
<feature type="transmembrane region" description="Helical" evidence="5">
    <location>
        <begin position="501"/>
        <end position="522"/>
    </location>
</feature>
<evidence type="ECO:0000256" key="1">
    <source>
        <dbReference type="ARBA" id="ARBA00004141"/>
    </source>
</evidence>
<name>A0A420INN3_9PEZI</name>
<dbReference type="GO" id="GO:0016020">
    <property type="term" value="C:membrane"/>
    <property type="evidence" value="ECO:0007669"/>
    <property type="project" value="UniProtKB-SubCell"/>
</dbReference>
<dbReference type="Proteomes" id="UP000285326">
    <property type="component" value="Unassembled WGS sequence"/>
</dbReference>
<feature type="transmembrane region" description="Helical" evidence="5">
    <location>
        <begin position="171"/>
        <end position="192"/>
    </location>
</feature>
<evidence type="ECO:0000256" key="2">
    <source>
        <dbReference type="ARBA" id="ARBA00022692"/>
    </source>
</evidence>
<protein>
    <submittedName>
        <fullName evidence="6">Putative membrane protein</fullName>
    </submittedName>
</protein>
<evidence type="ECO:0000313" key="7">
    <source>
        <dbReference type="Proteomes" id="UP000285326"/>
    </source>
</evidence>
<evidence type="ECO:0000313" key="6">
    <source>
        <dbReference type="EMBL" id="RKF76166.1"/>
    </source>
</evidence>
<evidence type="ECO:0000256" key="4">
    <source>
        <dbReference type="ARBA" id="ARBA00023136"/>
    </source>
</evidence>
<feature type="transmembrane region" description="Helical" evidence="5">
    <location>
        <begin position="269"/>
        <end position="290"/>
    </location>
</feature>
<comment type="subcellular location">
    <subcellularLocation>
        <location evidence="1">Membrane</location>
        <topology evidence="1">Multi-pass membrane protein</topology>
    </subcellularLocation>
</comment>
<dbReference type="AlphaFoldDB" id="A0A420INN3"/>
<feature type="transmembrane region" description="Helical" evidence="5">
    <location>
        <begin position="138"/>
        <end position="159"/>
    </location>
</feature>
<comment type="caution">
    <text evidence="6">The sequence shown here is derived from an EMBL/GenBank/DDBJ whole genome shotgun (WGS) entry which is preliminary data.</text>
</comment>
<dbReference type="SUPFAM" id="SSF103473">
    <property type="entry name" value="MFS general substrate transporter"/>
    <property type="match status" value="1"/>
</dbReference>
<feature type="transmembrane region" description="Helical" evidence="5">
    <location>
        <begin position="466"/>
        <end position="489"/>
    </location>
</feature>
<proteinExistence type="predicted"/>
<dbReference type="PANTHER" id="PTHR23507:SF40">
    <property type="entry name" value="TETRACYCLINE-EFFLUX TRANSPORTER"/>
    <property type="match status" value="1"/>
</dbReference>
<dbReference type="PANTHER" id="PTHR23507">
    <property type="entry name" value="ZGC:174356"/>
    <property type="match status" value="1"/>
</dbReference>
<reference evidence="6 7" key="1">
    <citation type="journal article" date="2018" name="BMC Genomics">
        <title>Comparative genome analyses reveal sequence features reflecting distinct modes of host-adaptation between dicot and monocot powdery mildew.</title>
        <authorList>
            <person name="Wu Y."/>
            <person name="Ma X."/>
            <person name="Pan Z."/>
            <person name="Kale S.D."/>
            <person name="Song Y."/>
            <person name="King H."/>
            <person name="Zhang Q."/>
            <person name="Presley C."/>
            <person name="Deng X."/>
            <person name="Wei C.I."/>
            <person name="Xiao S."/>
        </authorList>
    </citation>
    <scope>NUCLEOTIDE SEQUENCE [LARGE SCALE GENOMIC DNA]</scope>
    <source>
        <strain evidence="6">UMSG1</strain>
    </source>
</reference>
<dbReference type="GO" id="GO:0022857">
    <property type="term" value="F:transmembrane transporter activity"/>
    <property type="evidence" value="ECO:0007669"/>
    <property type="project" value="InterPro"/>
</dbReference>
<feature type="transmembrane region" description="Helical" evidence="5">
    <location>
        <begin position="81"/>
        <end position="104"/>
    </location>
</feature>
<feature type="transmembrane region" description="Helical" evidence="5">
    <location>
        <begin position="391"/>
        <end position="414"/>
    </location>
</feature>
<keyword evidence="4 5" id="KW-0472">Membrane</keyword>
<dbReference type="InterPro" id="IPR011701">
    <property type="entry name" value="MFS"/>
</dbReference>
<accession>A0A420INN3</accession>
<feature type="transmembrane region" description="Helical" evidence="5">
    <location>
        <begin position="435"/>
        <end position="460"/>
    </location>
</feature>
<gene>
    <name evidence="6" type="ORF">GcM1_229066</name>
</gene>
<keyword evidence="3 5" id="KW-1133">Transmembrane helix</keyword>
<sequence>MVLGSKPVILLPGTWRAEEFQSIDCHEDSSLGYSETSPLLGNGIRGDTESLDNFSGYESAGNNEKLCWWRKPSMYWLLPPYFLYAVAMGSIMVPRLSLIVNLLCRSQLIKESANDTDFILPIDFDQNPKCKVPEIQALAVKFTLCMTIINSILSALISSKLGALSDRYGRLRILAITSLGALIADIVTVIVAKRPETFDYRWLLFSSLLDGGCGSFSTCSAITHAYATDCTKTSKRAVAFGYFHASLFSGIALGPLLAALLVRQTHSNISIFYATIAIHMTFISFVLFIAPESLTITHRDKVQEKFVADKDIRHWTAFSDRKTFHKKSDLMAPFRIFFASSLKTFKSSRRNLVKLVAVDAIVSGISMNSATVVILYLGYKYSWDTTTLSVFTSTIYSCRVCALIVFHPLFQYLFKKYYNSRRYRFLDSVADQQVLGFNLVDLSMITCGIIFEMIGFIGYATVRKSLFFVAAGVVGSMGTMTSPTLKSAITKQVPQDEVGQLLGSLGLLQSLMRILFPLLLNLVYASTVANMPEAVFVVLACCLGFALLMSLSMRKTVRLISYSVNTLTARSLLSNP</sequence>
<dbReference type="EMBL" id="MCBS01022932">
    <property type="protein sequence ID" value="RKF76166.1"/>
    <property type="molecule type" value="Genomic_DNA"/>
</dbReference>
<keyword evidence="2 5" id="KW-0812">Transmembrane</keyword>
<feature type="transmembrane region" description="Helical" evidence="5">
    <location>
        <begin position="534"/>
        <end position="553"/>
    </location>
</feature>
<dbReference type="Pfam" id="PF07690">
    <property type="entry name" value="MFS_1"/>
    <property type="match status" value="1"/>
</dbReference>
<organism evidence="6 7">
    <name type="scientific">Golovinomyces cichoracearum</name>
    <dbReference type="NCBI Taxonomy" id="62708"/>
    <lineage>
        <taxon>Eukaryota</taxon>
        <taxon>Fungi</taxon>
        <taxon>Dikarya</taxon>
        <taxon>Ascomycota</taxon>
        <taxon>Pezizomycotina</taxon>
        <taxon>Leotiomycetes</taxon>
        <taxon>Erysiphales</taxon>
        <taxon>Erysiphaceae</taxon>
        <taxon>Golovinomyces</taxon>
    </lineage>
</organism>
<feature type="transmembrane region" description="Helical" evidence="5">
    <location>
        <begin position="352"/>
        <end position="379"/>
    </location>
</feature>
<evidence type="ECO:0000256" key="3">
    <source>
        <dbReference type="ARBA" id="ARBA00022989"/>
    </source>
</evidence>